<dbReference type="AlphaFoldDB" id="A0A830CTY9"/>
<proteinExistence type="inferred from homology"/>
<reference evidence="9" key="1">
    <citation type="submission" date="2020-07" db="EMBL/GenBank/DDBJ databases">
        <title>Ethylene signaling mediates host invasion by parasitic plants.</title>
        <authorList>
            <person name="Yoshida S."/>
        </authorList>
    </citation>
    <scope>NUCLEOTIDE SEQUENCE</scope>
    <source>
        <strain evidence="9">Okayama</strain>
    </source>
</reference>
<dbReference type="GO" id="GO:0030870">
    <property type="term" value="C:Mre11 complex"/>
    <property type="evidence" value="ECO:0007669"/>
    <property type="project" value="TreeGrafter"/>
</dbReference>
<gene>
    <name evidence="9" type="ORF">PHJA_001993400</name>
</gene>
<comment type="caution">
    <text evidence="9">The sequence shown here is derived from an EMBL/GenBank/DDBJ whole genome shotgun (WGS) entry which is preliminary data.</text>
</comment>
<dbReference type="GO" id="GO:0006302">
    <property type="term" value="P:double-strand break repair"/>
    <property type="evidence" value="ECO:0007669"/>
    <property type="project" value="TreeGrafter"/>
</dbReference>
<dbReference type="GO" id="GO:0007004">
    <property type="term" value="P:telomere maintenance via telomerase"/>
    <property type="evidence" value="ECO:0007669"/>
    <property type="project" value="TreeGrafter"/>
</dbReference>
<comment type="subcellular location">
    <subcellularLocation>
        <location evidence="1">Membrane</location>
        <topology evidence="1">Multi-pass membrane protein</topology>
    </subcellularLocation>
</comment>
<organism evidence="9 10">
    <name type="scientific">Phtheirospermum japonicum</name>
    <dbReference type="NCBI Taxonomy" id="374723"/>
    <lineage>
        <taxon>Eukaryota</taxon>
        <taxon>Viridiplantae</taxon>
        <taxon>Streptophyta</taxon>
        <taxon>Embryophyta</taxon>
        <taxon>Tracheophyta</taxon>
        <taxon>Spermatophyta</taxon>
        <taxon>Magnoliopsida</taxon>
        <taxon>eudicotyledons</taxon>
        <taxon>Gunneridae</taxon>
        <taxon>Pentapetalae</taxon>
        <taxon>asterids</taxon>
        <taxon>lamiids</taxon>
        <taxon>Lamiales</taxon>
        <taxon>Orobanchaceae</taxon>
        <taxon>Orobanchaceae incertae sedis</taxon>
        <taxon>Phtheirospermum</taxon>
    </lineage>
</organism>
<keyword evidence="7" id="KW-0568">Pathogenesis-related protein</keyword>
<dbReference type="GO" id="GO:0051880">
    <property type="term" value="F:G-quadruplex DNA binding"/>
    <property type="evidence" value="ECO:0007669"/>
    <property type="project" value="TreeGrafter"/>
</dbReference>
<accession>A0A830CTY9</accession>
<dbReference type="GO" id="GO:0070192">
    <property type="term" value="P:chromosome organization involved in meiotic cell cycle"/>
    <property type="evidence" value="ECO:0007669"/>
    <property type="project" value="TreeGrafter"/>
</dbReference>
<keyword evidence="3 8" id="KW-0812">Transmembrane</keyword>
<dbReference type="GO" id="GO:0003691">
    <property type="term" value="F:double-stranded telomeric DNA binding"/>
    <property type="evidence" value="ECO:0007669"/>
    <property type="project" value="TreeGrafter"/>
</dbReference>
<dbReference type="GO" id="GO:0016020">
    <property type="term" value="C:membrane"/>
    <property type="evidence" value="ECO:0007669"/>
    <property type="project" value="UniProtKB-SubCell"/>
</dbReference>
<dbReference type="PANTHER" id="PTHR18867">
    <property type="entry name" value="RAD50"/>
    <property type="match status" value="1"/>
</dbReference>
<keyword evidence="10" id="KW-1185">Reference proteome</keyword>
<evidence type="ECO:0000256" key="6">
    <source>
        <dbReference type="ARBA" id="ARBA00023136"/>
    </source>
</evidence>
<dbReference type="InterPro" id="IPR004326">
    <property type="entry name" value="Mlo"/>
</dbReference>
<evidence type="ECO:0000256" key="5">
    <source>
        <dbReference type="ARBA" id="ARBA00022989"/>
    </source>
</evidence>
<keyword evidence="6 8" id="KW-0472">Membrane</keyword>
<evidence type="ECO:0000256" key="7">
    <source>
        <dbReference type="ARBA" id="ARBA00023265"/>
    </source>
</evidence>
<dbReference type="Proteomes" id="UP000653305">
    <property type="component" value="Unassembled WGS sequence"/>
</dbReference>
<comment type="similarity">
    <text evidence="2">Belongs to the MLO family.</text>
</comment>
<dbReference type="Pfam" id="PF03094">
    <property type="entry name" value="Mlo"/>
    <property type="match status" value="1"/>
</dbReference>
<keyword evidence="4" id="KW-0611">Plant defense</keyword>
<evidence type="ECO:0000256" key="2">
    <source>
        <dbReference type="ARBA" id="ARBA00006574"/>
    </source>
</evidence>
<evidence type="ECO:0000313" key="9">
    <source>
        <dbReference type="EMBL" id="GFP98495.1"/>
    </source>
</evidence>
<dbReference type="GO" id="GO:0043047">
    <property type="term" value="F:single-stranded telomeric DNA binding"/>
    <property type="evidence" value="ECO:0007669"/>
    <property type="project" value="TreeGrafter"/>
</dbReference>
<evidence type="ECO:0000256" key="3">
    <source>
        <dbReference type="ARBA" id="ARBA00022692"/>
    </source>
</evidence>
<dbReference type="PANTHER" id="PTHR18867:SF12">
    <property type="entry name" value="DNA REPAIR PROTEIN RAD50"/>
    <property type="match status" value="1"/>
</dbReference>
<evidence type="ECO:0000313" key="10">
    <source>
        <dbReference type="Proteomes" id="UP000653305"/>
    </source>
</evidence>
<dbReference type="GO" id="GO:0000794">
    <property type="term" value="C:condensed nuclear chromosome"/>
    <property type="evidence" value="ECO:0007669"/>
    <property type="project" value="TreeGrafter"/>
</dbReference>
<keyword evidence="5 8" id="KW-1133">Transmembrane helix</keyword>
<dbReference type="GO" id="GO:0000722">
    <property type="term" value="P:telomere maintenance via recombination"/>
    <property type="evidence" value="ECO:0007669"/>
    <property type="project" value="TreeGrafter"/>
</dbReference>
<name>A0A830CTY9_9LAMI</name>
<dbReference type="OrthoDB" id="1929591at2759"/>
<protein>
    <submittedName>
        <fullName evidence="9">DNA repair protein rad50</fullName>
    </submittedName>
</protein>
<feature type="transmembrane region" description="Helical" evidence="8">
    <location>
        <begin position="137"/>
        <end position="159"/>
    </location>
</feature>
<dbReference type="EMBL" id="BMAC01000529">
    <property type="protein sequence ID" value="GFP98495.1"/>
    <property type="molecule type" value="Genomic_DNA"/>
</dbReference>
<sequence length="325" mass="36710">MVGQSSSYPSSCSTSLTVMTTEGMKLKPTQLTLSQKEGIFLRNRLRPPPLSAPRIQRGRLSFSNPRTIGELGCAQSLMPLALGVRLTSHLAVNVRACCELSHENSADNYCSSDSPDSKSQGAMAAADGRSLEETPTWAVVVCFVLVAVTIIIEHIIHLLGKLRGGFWFQLTRRRGTLSVYNRNIDRNRADLKQAHYKDIDKRYFDQLIQLKTTEMENKDLDRYYKALDKALMRFHTIKMEEINKIIRELWQQTYRGQDIDYISIHSDSDGAGTRSYNYKVGTAGWLDRTKQDKGPSSLSIVQSRKHLMRAHVVALVLDAEEVRCV</sequence>
<evidence type="ECO:0000256" key="1">
    <source>
        <dbReference type="ARBA" id="ARBA00004141"/>
    </source>
</evidence>
<dbReference type="GO" id="GO:0006952">
    <property type="term" value="P:defense response"/>
    <property type="evidence" value="ECO:0007669"/>
    <property type="project" value="UniProtKB-KW"/>
</dbReference>
<evidence type="ECO:0000256" key="4">
    <source>
        <dbReference type="ARBA" id="ARBA00022821"/>
    </source>
</evidence>
<evidence type="ECO:0000256" key="8">
    <source>
        <dbReference type="SAM" id="Phobius"/>
    </source>
</evidence>